<dbReference type="GO" id="GO:0019867">
    <property type="term" value="C:outer membrane"/>
    <property type="evidence" value="ECO:0007669"/>
    <property type="project" value="InterPro"/>
</dbReference>
<protein>
    <recommendedName>
        <fullName evidence="1">LptD C-terminal domain-containing protein</fullName>
    </recommendedName>
</protein>
<dbReference type="AlphaFoldDB" id="A0A382X040"/>
<evidence type="ECO:0000259" key="1">
    <source>
        <dbReference type="Pfam" id="PF04453"/>
    </source>
</evidence>
<dbReference type="GO" id="GO:0061024">
    <property type="term" value="P:membrane organization"/>
    <property type="evidence" value="ECO:0007669"/>
    <property type="project" value="InterPro"/>
</dbReference>
<feature type="domain" description="LptD C-terminal" evidence="1">
    <location>
        <begin position="72"/>
        <end position="238"/>
    </location>
</feature>
<gene>
    <name evidence="2" type="ORF">METZ01_LOCUS417054</name>
</gene>
<feature type="non-terminal residue" evidence="2">
    <location>
        <position position="1"/>
    </location>
</feature>
<feature type="non-terminal residue" evidence="2">
    <location>
        <position position="274"/>
    </location>
</feature>
<organism evidence="2">
    <name type="scientific">marine metagenome</name>
    <dbReference type="NCBI Taxonomy" id="408172"/>
    <lineage>
        <taxon>unclassified sequences</taxon>
        <taxon>metagenomes</taxon>
        <taxon>ecological metagenomes</taxon>
    </lineage>
</organism>
<sequence length="274" mass="31192">FVYPNIELEKTISLNPKYKGTLNFDLQGYQKKYGADSFDSVLVNNLEYESFDYILNSGLKNKFNFLLKNVNSNGDNSTENRDETSNKLLGSFIFESSYPLKKIGENFDSFLKPTASIRYSPTETKNISGQDRRININNIFSNNRISNNNTIEGGQSLTVGSEYKITKKDDNGEFLLLNLATVMRDEENPDLPQNSTIGEKTSDIVGNAKYKPNKYFNIDYNFSLDSNLDTSNYDLIRANLSLNNFVTTFEFLQEQNIIGSKSYIMNETSYSFDG</sequence>
<accession>A0A382X040</accession>
<proteinExistence type="predicted"/>
<dbReference type="InterPro" id="IPR007543">
    <property type="entry name" value="LptD_C"/>
</dbReference>
<evidence type="ECO:0000313" key="2">
    <source>
        <dbReference type="EMBL" id="SVD64200.1"/>
    </source>
</evidence>
<dbReference type="Pfam" id="PF04453">
    <property type="entry name" value="LptD"/>
    <property type="match status" value="1"/>
</dbReference>
<name>A0A382X040_9ZZZZ</name>
<reference evidence="2" key="1">
    <citation type="submission" date="2018-05" db="EMBL/GenBank/DDBJ databases">
        <authorList>
            <person name="Lanie J.A."/>
            <person name="Ng W.-L."/>
            <person name="Kazmierczak K.M."/>
            <person name="Andrzejewski T.M."/>
            <person name="Davidsen T.M."/>
            <person name="Wayne K.J."/>
            <person name="Tettelin H."/>
            <person name="Glass J.I."/>
            <person name="Rusch D."/>
            <person name="Podicherti R."/>
            <person name="Tsui H.-C.T."/>
            <person name="Winkler M.E."/>
        </authorList>
    </citation>
    <scope>NUCLEOTIDE SEQUENCE</scope>
</reference>
<dbReference type="EMBL" id="UINC01163738">
    <property type="protein sequence ID" value="SVD64200.1"/>
    <property type="molecule type" value="Genomic_DNA"/>
</dbReference>